<evidence type="ECO:0000313" key="3">
    <source>
        <dbReference type="Proteomes" id="UP000676649"/>
    </source>
</evidence>
<sequence length="259" mass="28387">MITKLSRGLVVLLVMQILPACTYVKSLFPDKERDYQFRAEIPDLVIPVDLKTRSFLDKSAPKAAPPAPTVVAAREPVAPVVEAPVSKKSKTNDKQAKSAAKQPEATRPAPAPAPVAAAVVAEAPITTVSHGDISSLQIDQSQNQAWRMVARALGRQNLEIVERNIDKGYFYIKYDPDQQKPQEKSMWDEVKDVFANDESHEQEYRISLLEIAPQSTEVTVQDVQGNTLSDVNATHLLKLITDGINQDAAPSTQDKPAAP</sequence>
<dbReference type="EMBL" id="CP073754">
    <property type="protein sequence ID" value="QWF72492.1"/>
    <property type="molecule type" value="Genomic_DNA"/>
</dbReference>
<accession>A0A975MR67</accession>
<name>A0A975MR67_9GAMM</name>
<dbReference type="InterPro" id="IPR042268">
    <property type="entry name" value="BamC_C"/>
</dbReference>
<proteinExistence type="predicted"/>
<dbReference type="Proteomes" id="UP000676649">
    <property type="component" value="Chromosome"/>
</dbReference>
<reference evidence="2" key="1">
    <citation type="submission" date="2021-04" db="EMBL/GenBank/DDBJ databases">
        <title>Draft genome sequence data of methanotrophic Methylovulum sp. strain S1L and Methylomonas sp. strain S2AM isolated from boreal lake water columns.</title>
        <authorList>
            <person name="Rissanen A.J."/>
            <person name="Mangayil R."/>
            <person name="Svenning M.M."/>
            <person name="Khanongnuch R."/>
        </authorList>
    </citation>
    <scope>NUCLEOTIDE SEQUENCE</scope>
    <source>
        <strain evidence="2">S2AM</strain>
    </source>
</reference>
<dbReference type="InterPro" id="IPR010653">
    <property type="entry name" value="NlpB/DapX"/>
</dbReference>
<gene>
    <name evidence="2" type="primary">bamC</name>
    <name evidence="2" type="ORF">KEF85_05170</name>
</gene>
<dbReference type="Gene3D" id="3.30.310.170">
    <property type="entry name" value="Outer membrane protein assembly factor BamC"/>
    <property type="match status" value="1"/>
</dbReference>
<keyword evidence="3" id="KW-1185">Reference proteome</keyword>
<dbReference type="Pfam" id="PF06804">
    <property type="entry name" value="Lipoprotein_18"/>
    <property type="match status" value="1"/>
</dbReference>
<feature type="region of interest" description="Disordered" evidence="1">
    <location>
        <begin position="82"/>
        <end position="113"/>
    </location>
</feature>
<evidence type="ECO:0000313" key="2">
    <source>
        <dbReference type="EMBL" id="QWF72492.1"/>
    </source>
</evidence>
<dbReference type="KEGG" id="mpad:KEF85_05170"/>
<dbReference type="AlphaFoldDB" id="A0A975MR67"/>
<organism evidence="2 3">
    <name type="scientific">Methylomonas paludis</name>
    <dbReference type="NCBI Taxonomy" id="1173101"/>
    <lineage>
        <taxon>Bacteria</taxon>
        <taxon>Pseudomonadati</taxon>
        <taxon>Pseudomonadota</taxon>
        <taxon>Gammaproteobacteria</taxon>
        <taxon>Methylococcales</taxon>
        <taxon>Methylococcaceae</taxon>
        <taxon>Methylomonas</taxon>
    </lineage>
</organism>
<evidence type="ECO:0000256" key="1">
    <source>
        <dbReference type="SAM" id="MobiDB-lite"/>
    </source>
</evidence>
<protein>
    <submittedName>
        <fullName evidence="2">Outer membrane protein assembly factor BamC</fullName>
    </submittedName>
</protein>